<dbReference type="EMBL" id="KK198754">
    <property type="protein sequence ID" value="KCW83593.1"/>
    <property type="molecule type" value="Genomic_DNA"/>
</dbReference>
<dbReference type="AlphaFoldDB" id="A0A059CYM8"/>
<organism evidence="1">
    <name type="scientific">Eucalyptus grandis</name>
    <name type="common">Flooded gum</name>
    <dbReference type="NCBI Taxonomy" id="71139"/>
    <lineage>
        <taxon>Eukaryota</taxon>
        <taxon>Viridiplantae</taxon>
        <taxon>Streptophyta</taxon>
        <taxon>Embryophyta</taxon>
        <taxon>Tracheophyta</taxon>
        <taxon>Spermatophyta</taxon>
        <taxon>Magnoliopsida</taxon>
        <taxon>eudicotyledons</taxon>
        <taxon>Gunneridae</taxon>
        <taxon>Pentapetalae</taxon>
        <taxon>rosids</taxon>
        <taxon>malvids</taxon>
        <taxon>Myrtales</taxon>
        <taxon>Myrtaceae</taxon>
        <taxon>Myrtoideae</taxon>
        <taxon>Eucalypteae</taxon>
        <taxon>Eucalyptus</taxon>
    </lineage>
</organism>
<dbReference type="InParanoid" id="A0A059CYM8"/>
<evidence type="ECO:0000313" key="1">
    <source>
        <dbReference type="EMBL" id="KCW83593.1"/>
    </source>
</evidence>
<sequence length="70" mass="8372">MMPRSVQKEEDLLLKIKKGKKKDDIRIKRLHEERLRSRLNRYSARPLCFSFTLYLICCDRYSVSPLQLGS</sequence>
<gene>
    <name evidence="1" type="ORF">EUGRSUZ_B00486</name>
</gene>
<accession>A0A059CYM8</accession>
<dbReference type="Gramene" id="KCW83593">
    <property type="protein sequence ID" value="KCW83593"/>
    <property type="gene ID" value="EUGRSUZ_B00486"/>
</dbReference>
<protein>
    <submittedName>
        <fullName evidence="1">Uncharacterized protein</fullName>
    </submittedName>
</protein>
<proteinExistence type="predicted"/>
<reference evidence="1" key="1">
    <citation type="submission" date="2013-07" db="EMBL/GenBank/DDBJ databases">
        <title>The genome of Eucalyptus grandis.</title>
        <authorList>
            <person name="Schmutz J."/>
            <person name="Hayes R."/>
            <person name="Myburg A."/>
            <person name="Tuskan G."/>
            <person name="Grattapaglia D."/>
            <person name="Rokhsar D.S."/>
        </authorList>
    </citation>
    <scope>NUCLEOTIDE SEQUENCE</scope>
    <source>
        <tissue evidence="1">Leaf extractions</tissue>
    </source>
</reference>
<name>A0A059CYM8_EUCGR</name>